<evidence type="ECO:0000256" key="2">
    <source>
        <dbReference type="ARBA" id="ARBA00022475"/>
    </source>
</evidence>
<keyword evidence="3 6" id="KW-0812">Transmembrane</keyword>
<protein>
    <submittedName>
        <fullName evidence="7">LysE family protein</fullName>
    </submittedName>
</protein>
<dbReference type="STRING" id="438753.AZC_1010"/>
<dbReference type="Pfam" id="PF01810">
    <property type="entry name" value="LysE"/>
    <property type="match status" value="1"/>
</dbReference>
<feature type="transmembrane region" description="Helical" evidence="6">
    <location>
        <begin position="87"/>
        <end position="107"/>
    </location>
</feature>
<sequence>MPGGVDLVRARAHTRGMDFATLSLFAVALAVAAVIPGPAVVALVTRTLARGTRGALTFSAALILGDVLWLAAAVLGLSALAATLGSFFFLVRLAGAAYLLLLAWRLWRDPGHPVDPTQVPQTETRGSLFGAGLALSMGNPKTMAFYLAMLPAMLDLDHLTAVGFAEMAVAIVLVLTGVFAFYVHMANRARHLMTRASAMKLLNRVCGTVLAGTAVAVATK</sequence>
<keyword evidence="2" id="KW-1003">Cell membrane</keyword>
<dbReference type="KEGG" id="azc:AZC_1010"/>
<keyword evidence="5 6" id="KW-0472">Membrane</keyword>
<accession>A8HV49</accession>
<reference evidence="7 8" key="6">
    <citation type="journal article" date="2011" name="Appl. Environ. Microbiol.">
        <title>Involvement of the azorhizobial chromosome partition gene (parA) in the onset of bacteroid differentiation during Sesbania rostrata stem nodule development.</title>
        <authorList>
            <person name="Liu CT."/>
            <person name="Lee KB."/>
            <person name="Wang YS."/>
            <person name="Peng MH."/>
            <person name="Lee KT."/>
            <person name="Suzuki S."/>
            <person name="Suzuki T."/>
            <person name="Oyaizu H."/>
        </authorList>
    </citation>
    <scope>NUCLEOTIDE SEQUENCE [LARGE SCALE GENOMIC DNA]</scope>
    <source>
        <strain evidence="8">ATCC 43989 / DSM 5975 / JCM 20966 / LMG 6465 / NBRC 14845 / NCIMB 13405 / ORS 571</strain>
    </source>
</reference>
<dbReference type="eggNOG" id="COG1280">
    <property type="taxonomic scope" value="Bacteria"/>
</dbReference>
<feature type="transmembrane region" description="Helical" evidence="6">
    <location>
        <begin position="56"/>
        <end position="81"/>
    </location>
</feature>
<dbReference type="GO" id="GO:0015171">
    <property type="term" value="F:amino acid transmembrane transporter activity"/>
    <property type="evidence" value="ECO:0007669"/>
    <property type="project" value="TreeGrafter"/>
</dbReference>
<dbReference type="PANTHER" id="PTHR30086:SF20">
    <property type="entry name" value="ARGININE EXPORTER PROTEIN ARGO-RELATED"/>
    <property type="match status" value="1"/>
</dbReference>
<evidence type="ECO:0000256" key="6">
    <source>
        <dbReference type="SAM" id="Phobius"/>
    </source>
</evidence>
<evidence type="ECO:0000256" key="4">
    <source>
        <dbReference type="ARBA" id="ARBA00022989"/>
    </source>
</evidence>
<proteinExistence type="predicted"/>
<name>A8HV49_AZOC5</name>
<reference evidence="7 8" key="5">
    <citation type="journal article" date="2010" name="Appl. Environ. Microbiol.">
        <title>phrR-like gene praR of Azorhizobium caulinodans ORS571 is essential for symbiosis with Sesbania rostrata and is involved in expression of reb genes.</title>
        <authorList>
            <person name="Akiba N."/>
            <person name="Aono T."/>
            <person name="Toyazaki H."/>
            <person name="Sato S."/>
            <person name="Oyaizu H."/>
        </authorList>
    </citation>
    <scope>NUCLEOTIDE SEQUENCE [LARGE SCALE GENOMIC DNA]</scope>
    <source>
        <strain evidence="8">ATCC 43989 / DSM 5975 / JCM 20966 / LMG 6465 / NBRC 14845 / NCIMB 13405 / ORS 571</strain>
    </source>
</reference>
<evidence type="ECO:0000256" key="5">
    <source>
        <dbReference type="ARBA" id="ARBA00023136"/>
    </source>
</evidence>
<reference evidence="8" key="2">
    <citation type="submission" date="2007-04" db="EMBL/GenBank/DDBJ databases">
        <title>Complete genome sequence of the nitrogen-fixing bacterium Azorhizobium caulinodans ORS571.</title>
        <authorList>
            <person name="Lee K.B."/>
            <person name="Backer P.D."/>
            <person name="Aono T."/>
            <person name="Liu C.T."/>
            <person name="Suzuki S."/>
            <person name="Suzuki T."/>
            <person name="Kaneko T."/>
            <person name="Yamada M."/>
            <person name="Tabata S."/>
            <person name="Kupfer D.M."/>
            <person name="Najar F.Z."/>
            <person name="Wiley G.B."/>
            <person name="Roe B."/>
            <person name="Binnewies T."/>
            <person name="Ussery D."/>
            <person name="Vereecke D."/>
            <person name="Gevers D."/>
            <person name="Holsters M."/>
            <person name="Oyaizu H."/>
        </authorList>
    </citation>
    <scope>NUCLEOTIDE SEQUENCE [LARGE SCALE GENOMIC DNA]</scope>
    <source>
        <strain evidence="8">ATCC 43989 / DSM 5975 / JCM 20966 / LMG 6465 / NBRC 14845 / NCIMB 13405 / ORS 571</strain>
    </source>
</reference>
<dbReference type="AlphaFoldDB" id="A8HV49"/>
<dbReference type="PANTHER" id="PTHR30086">
    <property type="entry name" value="ARGININE EXPORTER PROTEIN ARGO"/>
    <property type="match status" value="1"/>
</dbReference>
<dbReference type="InterPro" id="IPR001123">
    <property type="entry name" value="LeuE-type"/>
</dbReference>
<feature type="transmembrane region" description="Helical" evidence="6">
    <location>
        <begin position="128"/>
        <end position="149"/>
    </location>
</feature>
<dbReference type="EMBL" id="AP009384">
    <property type="protein sequence ID" value="BAF87008.1"/>
    <property type="molecule type" value="Genomic_DNA"/>
</dbReference>
<organism evidence="7 8">
    <name type="scientific">Azorhizobium caulinodans (strain ATCC 43989 / DSM 5975 / JCM 20966 / LMG 6465 / NBRC 14845 / NCIMB 13405 / ORS 571)</name>
    <dbReference type="NCBI Taxonomy" id="438753"/>
    <lineage>
        <taxon>Bacteria</taxon>
        <taxon>Pseudomonadati</taxon>
        <taxon>Pseudomonadota</taxon>
        <taxon>Alphaproteobacteria</taxon>
        <taxon>Hyphomicrobiales</taxon>
        <taxon>Xanthobacteraceae</taxon>
        <taxon>Azorhizobium</taxon>
    </lineage>
</organism>
<evidence type="ECO:0000313" key="7">
    <source>
        <dbReference type="EMBL" id="BAF87008.1"/>
    </source>
</evidence>
<reference evidence="7 8" key="1">
    <citation type="journal article" date="2007" name="Appl. Environ. Microbiol.">
        <title>Rhizobial factors required for stem nodule maturation and maintenance in Sesbania rostrata-Azorhizobium caulinodans ORS571 symbiosis.</title>
        <authorList>
            <person name="Suzuki S."/>
            <person name="Aono T."/>
            <person name="Lee KB."/>
            <person name="Suzuki T."/>
            <person name="Liu CT."/>
            <person name="Miwa H."/>
            <person name="Wakao S."/>
            <person name="Iki T."/>
            <person name="Oyaizu H."/>
        </authorList>
    </citation>
    <scope>NUCLEOTIDE SEQUENCE [LARGE SCALE GENOMIC DNA]</scope>
    <source>
        <strain evidence="8">ATCC 43989 / DSM 5975 / JCM 20966 / LMG 6465 / NBRC 14845 / NCIMB 13405 / ORS 571</strain>
    </source>
</reference>
<dbReference type="GO" id="GO:0005886">
    <property type="term" value="C:plasma membrane"/>
    <property type="evidence" value="ECO:0007669"/>
    <property type="project" value="UniProtKB-SubCell"/>
</dbReference>
<feature type="transmembrane region" description="Helical" evidence="6">
    <location>
        <begin position="161"/>
        <end position="181"/>
    </location>
</feature>
<feature type="transmembrane region" description="Helical" evidence="6">
    <location>
        <begin position="201"/>
        <end position="219"/>
    </location>
</feature>
<evidence type="ECO:0000256" key="3">
    <source>
        <dbReference type="ARBA" id="ARBA00022692"/>
    </source>
</evidence>
<dbReference type="Proteomes" id="UP000000270">
    <property type="component" value="Chromosome"/>
</dbReference>
<keyword evidence="8" id="KW-1185">Reference proteome</keyword>
<reference evidence="7 8" key="3">
    <citation type="journal article" date="2008" name="BMC Genomics">
        <title>The genome of the versatile nitrogen fixer Azorhizobium caulinodans ORS571.</title>
        <authorList>
            <person name="Lee KB."/>
            <person name="Backer P.D."/>
            <person name="Aono T."/>
            <person name="Liu CT."/>
            <person name="Suzuki S."/>
            <person name="Suzuki T."/>
            <person name="Kaneko T."/>
            <person name="Yamada M."/>
            <person name="Tabata S."/>
            <person name="Kupfer D.M."/>
            <person name="Najar F.Z."/>
            <person name="Wiley G.B."/>
            <person name="Roe B."/>
            <person name="Binnewies T.T."/>
            <person name="Ussery D.W."/>
            <person name="D'Haeze W."/>
            <person name="Herder J.D."/>
            <person name="Gevers D."/>
            <person name="Vereecke D."/>
            <person name="Holsters M."/>
            <person name="Oyaizu H."/>
        </authorList>
    </citation>
    <scope>NUCLEOTIDE SEQUENCE [LARGE SCALE GENOMIC DNA]</scope>
    <source>
        <strain evidence="8">ATCC 43989 / DSM 5975 / JCM 20966 / LMG 6465 / NBRC 14845 / NCIMB 13405 / ORS 571</strain>
    </source>
</reference>
<feature type="transmembrane region" description="Helical" evidence="6">
    <location>
        <begin position="20"/>
        <end position="44"/>
    </location>
</feature>
<keyword evidence="4 6" id="KW-1133">Transmembrane helix</keyword>
<comment type="subcellular location">
    <subcellularLocation>
        <location evidence="1">Cell membrane</location>
        <topology evidence="1">Multi-pass membrane protein</topology>
    </subcellularLocation>
</comment>
<dbReference type="HOGENOM" id="CLU_079569_2_2_5"/>
<evidence type="ECO:0000313" key="8">
    <source>
        <dbReference type="Proteomes" id="UP000000270"/>
    </source>
</evidence>
<gene>
    <name evidence="7" type="primary">lysE</name>
    <name evidence="7" type="ordered locus">AZC_1010</name>
</gene>
<evidence type="ECO:0000256" key="1">
    <source>
        <dbReference type="ARBA" id="ARBA00004651"/>
    </source>
</evidence>
<reference evidence="7 8" key="4">
    <citation type="journal article" date="2009" name="Appl. Environ. Microbiol.">
        <title>Comparative genome-wide transcriptional profiling of Azorhizobium caulinodans ORS571 grown under free-living and symbiotic conditions.</title>
        <authorList>
            <person name="Tsukada S."/>
            <person name="Aono T."/>
            <person name="Akiba N."/>
            <person name="Lee KB."/>
            <person name="Liu CT."/>
            <person name="Toyazaki H."/>
            <person name="Oyaizu H."/>
        </authorList>
    </citation>
    <scope>NUCLEOTIDE SEQUENCE [LARGE SCALE GENOMIC DNA]</scope>
    <source>
        <strain evidence="8">ATCC 43989 / DSM 5975 / JCM 20966 / LMG 6465 / NBRC 14845 / NCIMB 13405 / ORS 571</strain>
    </source>
</reference>